<keyword evidence="3" id="KW-0227">DNA damage</keyword>
<dbReference type="Gene3D" id="1.10.8.50">
    <property type="match status" value="1"/>
</dbReference>
<dbReference type="SUPFAM" id="SSF46946">
    <property type="entry name" value="S13-like H2TH domain"/>
    <property type="match status" value="1"/>
</dbReference>
<dbReference type="GO" id="GO:0003906">
    <property type="term" value="F:DNA-(apurinic or apyrimidinic site) endonuclease activity"/>
    <property type="evidence" value="ECO:0007669"/>
    <property type="project" value="InterPro"/>
</dbReference>
<evidence type="ECO:0000256" key="7">
    <source>
        <dbReference type="ARBA" id="ARBA00023239"/>
    </source>
</evidence>
<dbReference type="InterPro" id="IPR012319">
    <property type="entry name" value="FPG_cat"/>
</dbReference>
<comment type="catalytic activity">
    <reaction evidence="1">
        <text>Hydrolysis of DNA containing ring-opened 7-methylguanine residues, releasing 2,6-diamino-4-hydroxy-5-(N-methyl)formamidopyrimidine.</text>
        <dbReference type="EC" id="3.2.2.23"/>
    </reaction>
</comment>
<keyword evidence="6" id="KW-0234">DNA repair</keyword>
<dbReference type="GO" id="GO:0034039">
    <property type="term" value="F:8-oxo-7,8-dihydroguanine DNA N-glycosylase activity"/>
    <property type="evidence" value="ECO:0007669"/>
    <property type="project" value="TreeGrafter"/>
</dbReference>
<dbReference type="InterPro" id="IPR015886">
    <property type="entry name" value="H2TH_FPG"/>
</dbReference>
<dbReference type="GO" id="GO:0003684">
    <property type="term" value="F:damaged DNA binding"/>
    <property type="evidence" value="ECO:0007669"/>
    <property type="project" value="InterPro"/>
</dbReference>
<accession>A0A1H0L5N2</accession>
<dbReference type="GO" id="GO:0006284">
    <property type="term" value="P:base-excision repair"/>
    <property type="evidence" value="ECO:0007669"/>
    <property type="project" value="InterPro"/>
</dbReference>
<keyword evidence="9" id="KW-0326">Glycosidase</keyword>
<dbReference type="PANTHER" id="PTHR22993">
    <property type="entry name" value="FORMAMIDOPYRIMIDINE-DNA GLYCOSYLASE"/>
    <property type="match status" value="1"/>
</dbReference>
<feature type="domain" description="Formamidopyrimidine-DNA glycosylase catalytic" evidence="10">
    <location>
        <begin position="2"/>
        <end position="115"/>
    </location>
</feature>
<dbReference type="Gene3D" id="3.20.190.10">
    <property type="entry name" value="MutM-like, N-terminal"/>
    <property type="match status" value="1"/>
</dbReference>
<evidence type="ECO:0000256" key="4">
    <source>
        <dbReference type="ARBA" id="ARBA00022801"/>
    </source>
</evidence>
<comment type="similarity">
    <text evidence="2">Belongs to the FPG family.</text>
</comment>
<keyword evidence="5" id="KW-0238">DNA-binding</keyword>
<evidence type="ECO:0000256" key="9">
    <source>
        <dbReference type="ARBA" id="ARBA00023295"/>
    </source>
</evidence>
<dbReference type="Proteomes" id="UP000199341">
    <property type="component" value="Unassembled WGS sequence"/>
</dbReference>
<keyword evidence="8" id="KW-0511">Multifunctional enzyme</keyword>
<evidence type="ECO:0000256" key="6">
    <source>
        <dbReference type="ARBA" id="ARBA00023204"/>
    </source>
</evidence>
<evidence type="ECO:0000313" key="12">
    <source>
        <dbReference type="Proteomes" id="UP000199341"/>
    </source>
</evidence>
<dbReference type="Pfam" id="PF01149">
    <property type="entry name" value="Fapy_DNA_glyco"/>
    <property type="match status" value="1"/>
</dbReference>
<reference evidence="11 12" key="1">
    <citation type="submission" date="2016-10" db="EMBL/GenBank/DDBJ databases">
        <authorList>
            <person name="de Groot N.N."/>
        </authorList>
    </citation>
    <scope>NUCLEOTIDE SEQUENCE [LARGE SCALE GENOMIC DNA]</scope>
    <source>
        <strain evidence="11 12">CGMCC 4.2022</strain>
    </source>
</reference>
<dbReference type="STRING" id="310781.SAMN05216259_11188"/>
<evidence type="ECO:0000256" key="1">
    <source>
        <dbReference type="ARBA" id="ARBA00001668"/>
    </source>
</evidence>
<dbReference type="RefSeq" id="WP_093786610.1">
    <property type="nucleotide sequence ID" value="NZ_FNIE01000011.1"/>
</dbReference>
<evidence type="ECO:0000256" key="3">
    <source>
        <dbReference type="ARBA" id="ARBA00022763"/>
    </source>
</evidence>
<evidence type="ECO:0000313" key="11">
    <source>
        <dbReference type="EMBL" id="SDO63395.1"/>
    </source>
</evidence>
<keyword evidence="7 11" id="KW-0456">Lyase</keyword>
<dbReference type="InterPro" id="IPR035937">
    <property type="entry name" value="FPG_N"/>
</dbReference>
<dbReference type="PANTHER" id="PTHR22993:SF9">
    <property type="entry name" value="FORMAMIDOPYRIMIDINE-DNA GLYCOSYLASE"/>
    <property type="match status" value="1"/>
</dbReference>
<dbReference type="CDD" id="cd08966">
    <property type="entry name" value="EcFpg-like_N"/>
    <property type="match status" value="1"/>
</dbReference>
<dbReference type="InterPro" id="IPR015887">
    <property type="entry name" value="DNA_glyclase_Znf_dom_DNA_BS"/>
</dbReference>
<dbReference type="PROSITE" id="PS01242">
    <property type="entry name" value="ZF_FPG_1"/>
    <property type="match status" value="1"/>
</dbReference>
<dbReference type="GO" id="GO:0016829">
    <property type="term" value="F:lyase activity"/>
    <property type="evidence" value="ECO:0007669"/>
    <property type="project" value="UniProtKB-KW"/>
</dbReference>
<dbReference type="SUPFAM" id="SSF57716">
    <property type="entry name" value="Glucocorticoid receptor-like (DNA-binding domain)"/>
    <property type="match status" value="1"/>
</dbReference>
<dbReference type="PROSITE" id="PS51068">
    <property type="entry name" value="FPG_CAT"/>
    <property type="match status" value="1"/>
</dbReference>
<evidence type="ECO:0000259" key="10">
    <source>
        <dbReference type="PROSITE" id="PS51068"/>
    </source>
</evidence>
<dbReference type="SMART" id="SM01232">
    <property type="entry name" value="H2TH"/>
    <property type="match status" value="1"/>
</dbReference>
<dbReference type="OrthoDB" id="9800855at2"/>
<evidence type="ECO:0000256" key="2">
    <source>
        <dbReference type="ARBA" id="ARBA00009409"/>
    </source>
</evidence>
<dbReference type="SMART" id="SM00898">
    <property type="entry name" value="Fapy_DNA_glyco"/>
    <property type="match status" value="1"/>
</dbReference>
<evidence type="ECO:0000256" key="8">
    <source>
        <dbReference type="ARBA" id="ARBA00023268"/>
    </source>
</evidence>
<name>A0A1H0L5N2_9ACTN</name>
<evidence type="ECO:0000256" key="5">
    <source>
        <dbReference type="ARBA" id="ARBA00023125"/>
    </source>
</evidence>
<keyword evidence="12" id="KW-1185">Reference proteome</keyword>
<dbReference type="SUPFAM" id="SSF81624">
    <property type="entry name" value="N-terminal domain of MutM-like DNA repair proteins"/>
    <property type="match status" value="1"/>
</dbReference>
<sequence>MPELPDVEGFSRVLRSHGQGRRIERVDVADAGVLRGVGARRLRQALEGRELAAPERRGKWLIARTDQGPALLLHFGMTGQLVACPPDEPPHRYDRVRLDLSDGRELRYRDQRKLQGLRLADSEEAVERALAGQGPDAATVDRSALCEILGGRRAKLKAVLMDQSALAGLGNLLADEILWAARLHPARPANSLSPAECRILHTALRRVLTRSIRAGRVPAPSTWLTAHRDASSPHCPRCHTPLTHAPIAGRTTVWCPNCQKQPTE</sequence>
<proteinExistence type="inferred from homology"/>
<gene>
    <name evidence="11" type="ORF">SAMN05216259_11188</name>
</gene>
<organism evidence="11 12">
    <name type="scientific">Actinacidiphila guanduensis</name>
    <dbReference type="NCBI Taxonomy" id="310781"/>
    <lineage>
        <taxon>Bacteria</taxon>
        <taxon>Bacillati</taxon>
        <taxon>Actinomycetota</taxon>
        <taxon>Actinomycetes</taxon>
        <taxon>Kitasatosporales</taxon>
        <taxon>Streptomycetaceae</taxon>
        <taxon>Actinacidiphila</taxon>
    </lineage>
</organism>
<dbReference type="Pfam" id="PF06831">
    <property type="entry name" value="H2TH"/>
    <property type="match status" value="1"/>
</dbReference>
<dbReference type="InterPro" id="IPR010979">
    <property type="entry name" value="Ribosomal_uS13-like_H2TH"/>
</dbReference>
<dbReference type="EMBL" id="FNIE01000011">
    <property type="protein sequence ID" value="SDO63395.1"/>
    <property type="molecule type" value="Genomic_DNA"/>
</dbReference>
<dbReference type="AlphaFoldDB" id="A0A1H0L5N2"/>
<keyword evidence="4" id="KW-0378">Hydrolase</keyword>
<dbReference type="GO" id="GO:0008270">
    <property type="term" value="F:zinc ion binding"/>
    <property type="evidence" value="ECO:0007669"/>
    <property type="project" value="InterPro"/>
</dbReference>
<protein>
    <submittedName>
        <fullName evidence="11">DNA-(Apurinic or apyrimidinic site) lyase /Formamidopyrimidine-DNA glycosylase</fullName>
    </submittedName>
</protein>